<comment type="caution">
    <text evidence="1">The sequence shown here is derived from an EMBL/GenBank/DDBJ whole genome shotgun (WGS) entry which is preliminary data.</text>
</comment>
<protein>
    <submittedName>
        <fullName evidence="1">Uncharacterized protein</fullName>
    </submittedName>
</protein>
<reference evidence="1 2" key="1">
    <citation type="submission" date="2019-06" db="EMBL/GenBank/DDBJ databases">
        <title>Sequencing the genomes of 1000 actinobacteria strains.</title>
        <authorList>
            <person name="Klenk H.-P."/>
        </authorList>
    </citation>
    <scope>NUCLEOTIDE SEQUENCE [LARGE SCALE GENOMIC DNA]</scope>
    <source>
        <strain evidence="1 2">DSM 41929</strain>
    </source>
</reference>
<sequence>MILAQSAAGTAGARIRRSVRASVLVAVLLGLFLMHGGPAAAAGGCHGTMPVADTAVPHPASAPMTAHPDTMPPASGATAAHAARHTTGAAAMAGTRADEVMRGALCVATTPRSEIPPPPLAAGVLVFPAAVLLPWNRPGSDGTRRRGPPDGGRQLLLQVCVART</sequence>
<proteinExistence type="predicted"/>
<dbReference type="AlphaFoldDB" id="A0A542UER9"/>
<dbReference type="EMBL" id="VFNX01000001">
    <property type="protein sequence ID" value="TQK97565.1"/>
    <property type="molecule type" value="Genomic_DNA"/>
</dbReference>
<dbReference type="Proteomes" id="UP000318103">
    <property type="component" value="Unassembled WGS sequence"/>
</dbReference>
<dbReference type="RefSeq" id="WP_055704551.1">
    <property type="nucleotide sequence ID" value="NZ_JBPJFI010000001.1"/>
</dbReference>
<evidence type="ECO:0000313" key="2">
    <source>
        <dbReference type="Proteomes" id="UP000318103"/>
    </source>
</evidence>
<evidence type="ECO:0000313" key="1">
    <source>
        <dbReference type="EMBL" id="TQK97565.1"/>
    </source>
</evidence>
<gene>
    <name evidence="1" type="ORF">FB563_2541</name>
</gene>
<organism evidence="1 2">
    <name type="scientific">Streptomyces puniciscabiei</name>
    <dbReference type="NCBI Taxonomy" id="164348"/>
    <lineage>
        <taxon>Bacteria</taxon>
        <taxon>Bacillati</taxon>
        <taxon>Actinomycetota</taxon>
        <taxon>Actinomycetes</taxon>
        <taxon>Kitasatosporales</taxon>
        <taxon>Streptomycetaceae</taxon>
        <taxon>Streptomyces</taxon>
    </lineage>
</organism>
<keyword evidence="2" id="KW-1185">Reference proteome</keyword>
<name>A0A542UER9_9ACTN</name>
<accession>A0A542UER9</accession>